<keyword evidence="11" id="KW-1185">Reference proteome</keyword>
<evidence type="ECO:0000256" key="2">
    <source>
        <dbReference type="ARBA" id="ARBA00022723"/>
    </source>
</evidence>
<evidence type="ECO:0000256" key="1">
    <source>
        <dbReference type="ARBA" id="ARBA00004123"/>
    </source>
</evidence>
<dbReference type="InterPro" id="IPR050453">
    <property type="entry name" value="LIM_Homeobox_TF"/>
</dbReference>
<comment type="subcellular location">
    <subcellularLocation>
        <location evidence="1">Nucleus</location>
    </subcellularLocation>
</comment>
<comment type="caution">
    <text evidence="10">The sequence shown here is derived from an EMBL/GenBank/DDBJ whole genome shotgun (WGS) entry which is preliminary data.</text>
</comment>
<accession>A0ABQ9JV94</accession>
<dbReference type="SMART" id="SM00132">
    <property type="entry name" value="LIM"/>
    <property type="match status" value="1"/>
</dbReference>
<dbReference type="EMBL" id="JAPWTJ010000157">
    <property type="protein sequence ID" value="KAJ8981854.1"/>
    <property type="molecule type" value="Genomic_DNA"/>
</dbReference>
<evidence type="ECO:0000256" key="6">
    <source>
        <dbReference type="ARBA" id="ARBA00023155"/>
    </source>
</evidence>
<dbReference type="PROSITE" id="PS00478">
    <property type="entry name" value="LIM_DOMAIN_1"/>
    <property type="match status" value="1"/>
</dbReference>
<sequence>MSSLAGLASLATRPSTSHSGLIKCEKAWCENNNLHNTLDGSLIKCEKTYEMCEGCGQKIHDRYLMRVADASWHEHCLSCSICGVLLTHSCYTRNTKLYCKADYDSKKHHWYKWKFKEEAHIGHNPGVFSQSTVETYGTSLPPLTFEGPHLTQHRPQSSHTCDAILHRL</sequence>
<keyword evidence="5" id="KW-0238">DNA-binding</keyword>
<name>A0ABQ9JV94_9CUCU</name>
<evidence type="ECO:0000313" key="10">
    <source>
        <dbReference type="EMBL" id="KAJ8981854.1"/>
    </source>
</evidence>
<keyword evidence="7" id="KW-0539">Nucleus</keyword>
<keyword evidence="2 8" id="KW-0479">Metal-binding</keyword>
<dbReference type="Proteomes" id="UP001162164">
    <property type="component" value="Unassembled WGS sequence"/>
</dbReference>
<keyword evidence="3 8" id="KW-0862">Zinc</keyword>
<dbReference type="InterPro" id="IPR001781">
    <property type="entry name" value="Znf_LIM"/>
</dbReference>
<evidence type="ECO:0000256" key="7">
    <source>
        <dbReference type="ARBA" id="ARBA00023242"/>
    </source>
</evidence>
<dbReference type="PROSITE" id="PS50023">
    <property type="entry name" value="LIM_DOMAIN_2"/>
    <property type="match status" value="1"/>
</dbReference>
<dbReference type="PANTHER" id="PTHR24208:SF166">
    <property type="entry name" value="LIM HOMEOBOX TRANSCRIPTION FACTOR 1 ALPHA, ISOFORM B"/>
    <property type="match status" value="1"/>
</dbReference>
<keyword evidence="6" id="KW-0371">Homeobox</keyword>
<protein>
    <recommendedName>
        <fullName evidence="9">LIM zinc-binding domain-containing protein</fullName>
    </recommendedName>
</protein>
<dbReference type="SUPFAM" id="SSF57716">
    <property type="entry name" value="Glucocorticoid receptor-like (DNA-binding domain)"/>
    <property type="match status" value="2"/>
</dbReference>
<dbReference type="Pfam" id="PF00412">
    <property type="entry name" value="LIM"/>
    <property type="match status" value="1"/>
</dbReference>
<gene>
    <name evidence="10" type="ORF">NQ317_017532</name>
</gene>
<reference evidence="10" key="1">
    <citation type="journal article" date="2023" name="Insect Mol. Biol.">
        <title>Genome sequencing provides insights into the evolution of gene families encoding plant cell wall-degrading enzymes in longhorned beetles.</title>
        <authorList>
            <person name="Shin N.R."/>
            <person name="Okamura Y."/>
            <person name="Kirsch R."/>
            <person name="Pauchet Y."/>
        </authorList>
    </citation>
    <scope>NUCLEOTIDE SEQUENCE</scope>
    <source>
        <strain evidence="10">MMC_N1</strain>
    </source>
</reference>
<dbReference type="CDD" id="cd09371">
    <property type="entry name" value="LIM1_Lmx1b"/>
    <property type="match status" value="1"/>
</dbReference>
<evidence type="ECO:0000256" key="8">
    <source>
        <dbReference type="PROSITE-ProRule" id="PRU00125"/>
    </source>
</evidence>
<proteinExistence type="predicted"/>
<keyword evidence="4 8" id="KW-0440">LIM domain</keyword>
<feature type="domain" description="LIM zinc-binding" evidence="9">
    <location>
        <begin position="50"/>
        <end position="109"/>
    </location>
</feature>
<evidence type="ECO:0000256" key="4">
    <source>
        <dbReference type="ARBA" id="ARBA00023038"/>
    </source>
</evidence>
<dbReference type="PANTHER" id="PTHR24208">
    <property type="entry name" value="LIM/HOMEOBOX PROTEIN LHX"/>
    <property type="match status" value="1"/>
</dbReference>
<organism evidence="10 11">
    <name type="scientific">Molorchus minor</name>
    <dbReference type="NCBI Taxonomy" id="1323400"/>
    <lineage>
        <taxon>Eukaryota</taxon>
        <taxon>Metazoa</taxon>
        <taxon>Ecdysozoa</taxon>
        <taxon>Arthropoda</taxon>
        <taxon>Hexapoda</taxon>
        <taxon>Insecta</taxon>
        <taxon>Pterygota</taxon>
        <taxon>Neoptera</taxon>
        <taxon>Endopterygota</taxon>
        <taxon>Coleoptera</taxon>
        <taxon>Polyphaga</taxon>
        <taxon>Cucujiformia</taxon>
        <taxon>Chrysomeloidea</taxon>
        <taxon>Cerambycidae</taxon>
        <taxon>Lamiinae</taxon>
        <taxon>Monochamini</taxon>
        <taxon>Molorchus</taxon>
    </lineage>
</organism>
<evidence type="ECO:0000256" key="5">
    <source>
        <dbReference type="ARBA" id="ARBA00023125"/>
    </source>
</evidence>
<evidence type="ECO:0000259" key="9">
    <source>
        <dbReference type="PROSITE" id="PS50023"/>
    </source>
</evidence>
<evidence type="ECO:0000313" key="11">
    <source>
        <dbReference type="Proteomes" id="UP001162164"/>
    </source>
</evidence>
<dbReference type="Gene3D" id="2.10.110.10">
    <property type="entry name" value="Cysteine Rich Protein"/>
    <property type="match status" value="1"/>
</dbReference>
<evidence type="ECO:0000256" key="3">
    <source>
        <dbReference type="ARBA" id="ARBA00022833"/>
    </source>
</evidence>